<sequence>MKRLTFVTLLISSLLFACGVEHNEHTPTMSNQKEENNLEDSLSSDASQIKPISVFVEGETEMRDAQFHRGGLGYSIYILQEGYLLDSEEPNRDVILSTFDRQFFTRITVHETYDAQSLREDIMNHATGPIQEAEDVPLDDTEYALVEKSQDGSESIMIMHVAKEYNGHLLQFTLFLPQTEAVEGIEPSMWAMLQTVEF</sequence>
<evidence type="ECO:0000313" key="2">
    <source>
        <dbReference type="EMBL" id="GAE24485.1"/>
    </source>
</evidence>
<dbReference type="Proteomes" id="UP000018890">
    <property type="component" value="Unassembled WGS sequence"/>
</dbReference>
<keyword evidence="1" id="KW-0732">Signal</keyword>
<reference evidence="2" key="1">
    <citation type="journal article" date="2014" name="Genome Announc.">
        <title>Draft Genome Sequences of Three Alkaliphilic Bacillus Strains, Bacillus wakoensis JCM 9140T, Bacillus akibai JCM 9157T, and Bacillus hemicellulosilyticus JCM 9152T.</title>
        <authorList>
            <person name="Yuki M."/>
            <person name="Oshima K."/>
            <person name="Suda W."/>
            <person name="Oshida Y."/>
            <person name="Kitamura K."/>
            <person name="Iida T."/>
            <person name="Hattori M."/>
            <person name="Ohkuma M."/>
        </authorList>
    </citation>
    <scope>NUCLEOTIDE SEQUENCE [LARGE SCALE GENOMIC DNA]</scope>
    <source>
        <strain evidence="2">JCM 9140</strain>
    </source>
</reference>
<gene>
    <name evidence="2" type="ORF">JCM9140_418</name>
</gene>
<feature type="signal peptide" evidence="1">
    <location>
        <begin position="1"/>
        <end position="17"/>
    </location>
</feature>
<accession>W4PXT8</accession>
<name>W4PXT8_9BACI</name>
<dbReference type="STRING" id="1236970.JCM9140_418"/>
<keyword evidence="3" id="KW-1185">Reference proteome</keyword>
<dbReference type="EMBL" id="BAUT01000002">
    <property type="protein sequence ID" value="GAE24485.1"/>
    <property type="molecule type" value="Genomic_DNA"/>
</dbReference>
<feature type="chain" id="PRO_5039418078" description="Lipoprotein" evidence="1">
    <location>
        <begin position="18"/>
        <end position="198"/>
    </location>
</feature>
<protein>
    <recommendedName>
        <fullName evidence="4">Lipoprotein</fullName>
    </recommendedName>
</protein>
<proteinExistence type="predicted"/>
<dbReference type="OrthoDB" id="2735367at2"/>
<organism evidence="2 3">
    <name type="scientific">Halalkalibacter wakoensis JCM 9140</name>
    <dbReference type="NCBI Taxonomy" id="1236970"/>
    <lineage>
        <taxon>Bacteria</taxon>
        <taxon>Bacillati</taxon>
        <taxon>Bacillota</taxon>
        <taxon>Bacilli</taxon>
        <taxon>Bacillales</taxon>
        <taxon>Bacillaceae</taxon>
        <taxon>Halalkalibacter</taxon>
    </lineage>
</organism>
<dbReference type="RefSeq" id="WP_034741541.1">
    <property type="nucleotide sequence ID" value="NZ_BAUT01000002.1"/>
</dbReference>
<evidence type="ECO:0000256" key="1">
    <source>
        <dbReference type="SAM" id="SignalP"/>
    </source>
</evidence>
<dbReference type="AlphaFoldDB" id="W4PXT8"/>
<dbReference type="PROSITE" id="PS51257">
    <property type="entry name" value="PROKAR_LIPOPROTEIN"/>
    <property type="match status" value="1"/>
</dbReference>
<evidence type="ECO:0008006" key="4">
    <source>
        <dbReference type="Google" id="ProtNLM"/>
    </source>
</evidence>
<evidence type="ECO:0000313" key="3">
    <source>
        <dbReference type="Proteomes" id="UP000018890"/>
    </source>
</evidence>
<comment type="caution">
    <text evidence="2">The sequence shown here is derived from an EMBL/GenBank/DDBJ whole genome shotgun (WGS) entry which is preliminary data.</text>
</comment>